<dbReference type="SUPFAM" id="SSF51905">
    <property type="entry name" value="FAD/NAD(P)-binding domain"/>
    <property type="match status" value="1"/>
</dbReference>
<reference evidence="8" key="1">
    <citation type="submission" date="2017-02" db="EMBL/GenBank/DDBJ databases">
        <title>Tessaracoccus aquaemaris sp. nov., isolated from the intestine of a Korean rockfish, Sebastes schlegelii, in a marine aquaculture pond.</title>
        <authorList>
            <person name="Tak E.J."/>
            <person name="Bae J.-W."/>
        </authorList>
    </citation>
    <scope>NUCLEOTIDE SEQUENCE [LARGE SCALE GENOMIC DNA]</scope>
    <source>
        <strain evidence="8">NSG39</strain>
    </source>
</reference>
<dbReference type="Pfam" id="PF01266">
    <property type="entry name" value="DAO"/>
    <property type="match status" value="1"/>
</dbReference>
<dbReference type="PANTHER" id="PTHR43104:SF2">
    <property type="entry name" value="L-2-HYDROXYGLUTARATE DEHYDROGENASE, MITOCHONDRIAL"/>
    <property type="match status" value="1"/>
</dbReference>
<dbReference type="RefSeq" id="WP_077687376.1">
    <property type="nucleotide sequence ID" value="NZ_CP019606.1"/>
</dbReference>
<evidence type="ECO:0000313" key="7">
    <source>
        <dbReference type="EMBL" id="AQP49018.1"/>
    </source>
</evidence>
<dbReference type="OrthoDB" id="9801699at2"/>
<dbReference type="Gene3D" id="3.50.50.60">
    <property type="entry name" value="FAD/NAD(P)-binding domain"/>
    <property type="match status" value="1"/>
</dbReference>
<sequence>MIDADVVVVGGGIVGVATAMTYLERNPGVSVTLVEKGALAGQQSGHNSGVIHAGVYYQPGSLKARLCRAGAAWTKRFAAQQGIDFRVPGKLIVATRPTELGRLAALERRAVTNGLRPERLDVAELRRREPHVRGLAALLVAESGIVSYPAVVDAMARLFRAAGGEIRLGAEVVGIGEDDRGVTVEVATGAPIRARRLVACAGIQADRVARLAGVGDGFAMVPFRGEYYRLPEARSGLVSSLIYPVPEPGMPFLGVHLTPTIDGGITVGPNAVLGLAREGYPKWSLDRSDVAELIRFRGFRRMVPGLLRTGLGELWNSAVKPGYLARIRRYCPELRLADLLPHEAGIRAQAVLEDGSMVEDFMFRSTPRQVHVVNAPSPAATSARPIAEAICAQVDAG</sequence>
<evidence type="ECO:0000256" key="3">
    <source>
        <dbReference type="ARBA" id="ARBA00022827"/>
    </source>
</evidence>
<dbReference type="KEGG" id="tes:BW730_17460"/>
<evidence type="ECO:0000259" key="6">
    <source>
        <dbReference type="Pfam" id="PF01266"/>
    </source>
</evidence>
<name>A0A1Q2CSA5_9ACTN</name>
<feature type="domain" description="FAD dependent oxidoreductase" evidence="6">
    <location>
        <begin position="5"/>
        <end position="391"/>
    </location>
</feature>
<dbReference type="NCBIfam" id="NF008726">
    <property type="entry name" value="PRK11728.1"/>
    <property type="match status" value="1"/>
</dbReference>
<dbReference type="AlphaFoldDB" id="A0A1Q2CSA5"/>
<dbReference type="EMBL" id="CP019606">
    <property type="protein sequence ID" value="AQP49018.1"/>
    <property type="molecule type" value="Genomic_DNA"/>
</dbReference>
<keyword evidence="3" id="KW-0274">FAD</keyword>
<dbReference type="Gene3D" id="3.30.9.10">
    <property type="entry name" value="D-Amino Acid Oxidase, subunit A, domain 2"/>
    <property type="match status" value="1"/>
</dbReference>
<keyword evidence="4" id="KW-0560">Oxidoreductase</keyword>
<dbReference type="GO" id="GO:0047545">
    <property type="term" value="F:(S)-2-hydroxyglutarate dehydrogenase activity"/>
    <property type="evidence" value="ECO:0007669"/>
    <property type="project" value="TreeGrafter"/>
</dbReference>
<dbReference type="Proteomes" id="UP000188145">
    <property type="component" value="Chromosome"/>
</dbReference>
<dbReference type="PANTHER" id="PTHR43104">
    <property type="entry name" value="L-2-HYDROXYGLUTARATE DEHYDROGENASE, MITOCHONDRIAL"/>
    <property type="match status" value="1"/>
</dbReference>
<evidence type="ECO:0000256" key="4">
    <source>
        <dbReference type="ARBA" id="ARBA00023002"/>
    </source>
</evidence>
<comment type="similarity">
    <text evidence="5">Belongs to the L2HGDH family.</text>
</comment>
<dbReference type="InterPro" id="IPR036188">
    <property type="entry name" value="FAD/NAD-bd_sf"/>
</dbReference>
<comment type="cofactor">
    <cofactor evidence="1">
        <name>FAD</name>
        <dbReference type="ChEBI" id="CHEBI:57692"/>
    </cofactor>
</comment>
<dbReference type="GO" id="GO:0005737">
    <property type="term" value="C:cytoplasm"/>
    <property type="evidence" value="ECO:0007669"/>
    <property type="project" value="TreeGrafter"/>
</dbReference>
<accession>A0A1Q2CSA5</accession>
<protein>
    <submittedName>
        <fullName evidence="7">Hydroxyglutarate oxidase</fullName>
    </submittedName>
</protein>
<evidence type="ECO:0000256" key="1">
    <source>
        <dbReference type="ARBA" id="ARBA00001974"/>
    </source>
</evidence>
<keyword evidence="8" id="KW-1185">Reference proteome</keyword>
<keyword evidence="2" id="KW-0285">Flavoprotein</keyword>
<evidence type="ECO:0000256" key="5">
    <source>
        <dbReference type="ARBA" id="ARBA00037941"/>
    </source>
</evidence>
<gene>
    <name evidence="7" type="ORF">BW730_17460</name>
</gene>
<evidence type="ECO:0000256" key="2">
    <source>
        <dbReference type="ARBA" id="ARBA00022630"/>
    </source>
</evidence>
<dbReference type="InterPro" id="IPR006076">
    <property type="entry name" value="FAD-dep_OxRdtase"/>
</dbReference>
<organism evidence="7 8">
    <name type="scientific">Tessaracoccus aquimaris</name>
    <dbReference type="NCBI Taxonomy" id="1332264"/>
    <lineage>
        <taxon>Bacteria</taxon>
        <taxon>Bacillati</taxon>
        <taxon>Actinomycetota</taxon>
        <taxon>Actinomycetes</taxon>
        <taxon>Propionibacteriales</taxon>
        <taxon>Propionibacteriaceae</taxon>
        <taxon>Tessaracoccus</taxon>
    </lineage>
</organism>
<proteinExistence type="inferred from homology"/>
<evidence type="ECO:0000313" key="8">
    <source>
        <dbReference type="Proteomes" id="UP000188145"/>
    </source>
</evidence>
<dbReference type="STRING" id="1332264.BW730_17460"/>